<name>A0A507ZRT2_9FLAO</name>
<comment type="subcellular location">
    <subcellularLocation>
        <location evidence="1">Cell membrane</location>
        <topology evidence="1">Multi-pass membrane protein</topology>
    </subcellularLocation>
</comment>
<gene>
    <name evidence="9" type="ORF">FKR84_04270</name>
</gene>
<feature type="transmembrane region" description="Helical" evidence="8">
    <location>
        <begin position="192"/>
        <end position="213"/>
    </location>
</feature>
<keyword evidence="5 8" id="KW-1133">Transmembrane helix</keyword>
<evidence type="ECO:0000313" key="10">
    <source>
        <dbReference type="Proteomes" id="UP000317169"/>
    </source>
</evidence>
<protein>
    <submittedName>
        <fullName evidence="9">Hemolysin III family protein</fullName>
    </submittedName>
</protein>
<feature type="transmembrane region" description="Helical" evidence="8">
    <location>
        <begin position="80"/>
        <end position="101"/>
    </location>
</feature>
<reference evidence="9 10" key="1">
    <citation type="submission" date="2019-06" db="EMBL/GenBank/DDBJ databases">
        <title>Flavibacter putida gen. nov., sp. nov., a novel marine bacterium of the family Flavobacteriaceae isolated from coastal seawater.</title>
        <authorList>
            <person name="Feng X."/>
        </authorList>
    </citation>
    <scope>NUCLEOTIDE SEQUENCE [LARGE SCALE GENOMIC DNA]</scope>
    <source>
        <strain evidence="9 10">PLHSN227</strain>
    </source>
</reference>
<evidence type="ECO:0000256" key="8">
    <source>
        <dbReference type="SAM" id="Phobius"/>
    </source>
</evidence>
<keyword evidence="7" id="KW-0479">Metal-binding</keyword>
<evidence type="ECO:0000256" key="1">
    <source>
        <dbReference type="ARBA" id="ARBA00004651"/>
    </source>
</evidence>
<keyword evidence="3" id="KW-1003">Cell membrane</keyword>
<dbReference type="InterPro" id="IPR004254">
    <property type="entry name" value="AdipoR/HlyIII-related"/>
</dbReference>
<feature type="binding site" evidence="7">
    <location>
        <position position="191"/>
    </location>
    <ligand>
        <name>Zn(2+)</name>
        <dbReference type="ChEBI" id="CHEBI:29105"/>
    </ligand>
</feature>
<keyword evidence="7" id="KW-0862">Zinc</keyword>
<dbReference type="RefSeq" id="WP_141420960.1">
    <property type="nucleotide sequence ID" value="NZ_VIAR01000003.1"/>
</dbReference>
<dbReference type="AlphaFoldDB" id="A0A507ZRT2"/>
<feature type="transmembrane region" description="Helical" evidence="8">
    <location>
        <begin position="21"/>
        <end position="39"/>
    </location>
</feature>
<evidence type="ECO:0000256" key="3">
    <source>
        <dbReference type="ARBA" id="ARBA00022475"/>
    </source>
</evidence>
<dbReference type="NCBIfam" id="TIGR01065">
    <property type="entry name" value="hlyIII"/>
    <property type="match status" value="1"/>
</dbReference>
<evidence type="ECO:0000256" key="2">
    <source>
        <dbReference type="ARBA" id="ARBA00008488"/>
    </source>
</evidence>
<dbReference type="GO" id="GO:0046872">
    <property type="term" value="F:metal ion binding"/>
    <property type="evidence" value="ECO:0007669"/>
    <property type="project" value="UniProtKB-KW"/>
</dbReference>
<sequence length="216" mass="24275">MASQRSGYYPPTEEKWNVYTHAFGLVMSCVGLIFLILRANRLEGYVPLVSFSIFGASMILLYAASTFYHSAKEEKIRYHLNILDHAAIFVLIAGTYTPFTLITLSGFTGWLIFGIVWGIALLGIILKLFFTGRYRLLSTIIYVFMGTIILFAIKPLTEKLPLNGLYWVLGGGVAYVLGAILFSIRKIPFNHAIFHVMVLLGSFAHYMAIYHYVLPG</sequence>
<dbReference type="OrthoDB" id="9813689at2"/>
<dbReference type="InterPro" id="IPR005744">
    <property type="entry name" value="Hy-lIII"/>
</dbReference>
<dbReference type="Proteomes" id="UP000317169">
    <property type="component" value="Unassembled WGS sequence"/>
</dbReference>
<evidence type="ECO:0000256" key="6">
    <source>
        <dbReference type="ARBA" id="ARBA00023136"/>
    </source>
</evidence>
<dbReference type="GO" id="GO:0140911">
    <property type="term" value="F:pore-forming activity"/>
    <property type="evidence" value="ECO:0007669"/>
    <property type="project" value="InterPro"/>
</dbReference>
<evidence type="ECO:0000313" key="9">
    <source>
        <dbReference type="EMBL" id="TQD39717.1"/>
    </source>
</evidence>
<evidence type="ECO:0000256" key="5">
    <source>
        <dbReference type="ARBA" id="ARBA00022989"/>
    </source>
</evidence>
<proteinExistence type="inferred from homology"/>
<feature type="binding site" evidence="7">
    <location>
        <position position="69"/>
    </location>
    <ligand>
        <name>Zn(2+)</name>
        <dbReference type="ChEBI" id="CHEBI:29105"/>
    </ligand>
</feature>
<dbReference type="Pfam" id="PF03006">
    <property type="entry name" value="HlyIII"/>
    <property type="match status" value="1"/>
</dbReference>
<feature type="transmembrane region" description="Helical" evidence="8">
    <location>
        <begin position="107"/>
        <end position="129"/>
    </location>
</feature>
<keyword evidence="6 8" id="KW-0472">Membrane</keyword>
<feature type="transmembrane region" description="Helical" evidence="8">
    <location>
        <begin position="165"/>
        <end position="185"/>
    </location>
</feature>
<comment type="similarity">
    <text evidence="2">Belongs to the UPF0073 (Hly-III) family.</text>
</comment>
<feature type="transmembrane region" description="Helical" evidence="8">
    <location>
        <begin position="136"/>
        <end position="153"/>
    </location>
</feature>
<evidence type="ECO:0000256" key="4">
    <source>
        <dbReference type="ARBA" id="ARBA00022692"/>
    </source>
</evidence>
<dbReference type="EMBL" id="VIAR01000003">
    <property type="protein sequence ID" value="TQD39717.1"/>
    <property type="molecule type" value="Genomic_DNA"/>
</dbReference>
<evidence type="ECO:0000256" key="7">
    <source>
        <dbReference type="PIRSR" id="PIRSR604254-1"/>
    </source>
</evidence>
<dbReference type="PANTHER" id="PTHR20855:SF3">
    <property type="entry name" value="LD03007P"/>
    <property type="match status" value="1"/>
</dbReference>
<dbReference type="PANTHER" id="PTHR20855">
    <property type="entry name" value="ADIPOR/PROGESTIN RECEPTOR-RELATED"/>
    <property type="match status" value="1"/>
</dbReference>
<accession>A0A507ZRT2</accession>
<feature type="transmembrane region" description="Helical" evidence="8">
    <location>
        <begin position="45"/>
        <end position="68"/>
    </location>
</feature>
<dbReference type="PROSITE" id="PS51257">
    <property type="entry name" value="PROKAR_LIPOPROTEIN"/>
    <property type="match status" value="1"/>
</dbReference>
<dbReference type="GO" id="GO:0005886">
    <property type="term" value="C:plasma membrane"/>
    <property type="evidence" value="ECO:0007669"/>
    <property type="project" value="UniProtKB-SubCell"/>
</dbReference>
<feature type="binding site" evidence="7">
    <location>
        <position position="195"/>
    </location>
    <ligand>
        <name>Zn(2+)</name>
        <dbReference type="ChEBI" id="CHEBI:29105"/>
    </ligand>
</feature>
<organism evidence="9 10">
    <name type="scientific">Haloflavibacter putidus</name>
    <dbReference type="NCBI Taxonomy" id="2576776"/>
    <lineage>
        <taxon>Bacteria</taxon>
        <taxon>Pseudomonadati</taxon>
        <taxon>Bacteroidota</taxon>
        <taxon>Flavobacteriia</taxon>
        <taxon>Flavobacteriales</taxon>
        <taxon>Flavobacteriaceae</taxon>
        <taxon>Haloflavibacter</taxon>
    </lineage>
</organism>
<keyword evidence="4 8" id="KW-0812">Transmembrane</keyword>
<keyword evidence="10" id="KW-1185">Reference proteome</keyword>
<comment type="caution">
    <text evidence="9">The sequence shown here is derived from an EMBL/GenBank/DDBJ whole genome shotgun (WGS) entry which is preliminary data.</text>
</comment>